<evidence type="ECO:0000256" key="2">
    <source>
        <dbReference type="ARBA" id="ARBA00007208"/>
    </source>
</evidence>
<dbReference type="EMBL" id="BJCL01000019">
    <property type="protein sequence ID" value="GCL65739.1"/>
    <property type="molecule type" value="Genomic_DNA"/>
</dbReference>
<evidence type="ECO:0000256" key="1">
    <source>
        <dbReference type="ARBA" id="ARBA00004533"/>
    </source>
</evidence>
<dbReference type="GO" id="GO:0005886">
    <property type="term" value="C:plasma membrane"/>
    <property type="evidence" value="ECO:0007669"/>
    <property type="project" value="UniProtKB-SubCell"/>
</dbReference>
<reference evidence="12" key="1">
    <citation type="submission" date="2019-03" db="EMBL/GenBank/DDBJ databases">
        <title>Aquabacterium pictum sp.nov., the first bacteriochlorophyll a-containing freshwater bacterium in the genus Aquabacterium of the class Betaproteobacteria.</title>
        <authorList>
            <person name="Hirose S."/>
            <person name="Tank M."/>
            <person name="Hara E."/>
            <person name="Tamaki H."/>
            <person name="Takaichi S."/>
            <person name="Haruta S."/>
            <person name="Hanada S."/>
        </authorList>
    </citation>
    <scope>NUCLEOTIDE SEQUENCE [LARGE SCALE GENOMIC DNA]</scope>
    <source>
        <strain evidence="12">W35</strain>
    </source>
</reference>
<comment type="subcellular location">
    <subcellularLocation>
        <location evidence="1">Cell inner membrane</location>
    </subcellularLocation>
</comment>
<evidence type="ECO:0000256" key="10">
    <source>
        <dbReference type="ARBA" id="ARBA00030772"/>
    </source>
</evidence>
<accession>A0A480AVK3</accession>
<sequence length="295" mass="30658">MTRAPRGTPADTSRWQRALRAGRRWAVWGAVLGLGAGLVTQAPAQWLADGLQNATGGRLLLAEARGSLWNGSAVLVLTGGAGSRDAAALPGRLQWQLRPGWNGLQLTAQQACCLPDGLRLQLQPGWGGFSLALDGPAPPPGAASPAALPAAPRPLGQWPASWLAGLGTPWNTLQLGGQLQLSSAGLRLQSAAGQLRLQGDLLLQLRGASSRLSVLPTLGSYQLLLQGSGQADSPTQLRLTSQDGPLRLNGEGQWTGARLRFRGTAQATDGQDDALANLLNIIGRRQGALSVISIG</sequence>
<keyword evidence="6" id="KW-0997">Cell inner membrane</keyword>
<gene>
    <name evidence="11" type="primary">gspN</name>
    <name evidence="11" type="ORF">AQPW35_48200</name>
</gene>
<keyword evidence="4" id="KW-0813">Transport</keyword>
<evidence type="ECO:0000256" key="6">
    <source>
        <dbReference type="ARBA" id="ARBA00022519"/>
    </source>
</evidence>
<dbReference type="GO" id="GO:0015627">
    <property type="term" value="C:type II protein secretion system complex"/>
    <property type="evidence" value="ECO:0007669"/>
    <property type="project" value="InterPro"/>
</dbReference>
<keyword evidence="12" id="KW-1185">Reference proteome</keyword>
<dbReference type="InterPro" id="IPR022792">
    <property type="entry name" value="T2SS_protein-GspN"/>
</dbReference>
<dbReference type="Proteomes" id="UP000301751">
    <property type="component" value="Unassembled WGS sequence"/>
</dbReference>
<comment type="caution">
    <text evidence="11">The sequence shown here is derived from an EMBL/GenBank/DDBJ whole genome shotgun (WGS) entry which is preliminary data.</text>
</comment>
<evidence type="ECO:0000256" key="8">
    <source>
        <dbReference type="ARBA" id="ARBA00022927"/>
    </source>
</evidence>
<evidence type="ECO:0000256" key="5">
    <source>
        <dbReference type="ARBA" id="ARBA00022475"/>
    </source>
</evidence>
<keyword evidence="8" id="KW-0653">Protein transport</keyword>
<evidence type="ECO:0000256" key="4">
    <source>
        <dbReference type="ARBA" id="ARBA00022448"/>
    </source>
</evidence>
<comment type="similarity">
    <text evidence="2">Belongs to the GSP N family.</text>
</comment>
<evidence type="ECO:0000313" key="12">
    <source>
        <dbReference type="Proteomes" id="UP000301751"/>
    </source>
</evidence>
<evidence type="ECO:0000313" key="11">
    <source>
        <dbReference type="EMBL" id="GCL65739.1"/>
    </source>
</evidence>
<dbReference type="Pfam" id="PF01203">
    <property type="entry name" value="T2SSN"/>
    <property type="match status" value="1"/>
</dbReference>
<keyword evidence="5" id="KW-1003">Cell membrane</keyword>
<name>A0A480AVK3_9BURK</name>
<protein>
    <recommendedName>
        <fullName evidence="3">Type II secretion system protein N</fullName>
    </recommendedName>
    <alternativeName>
        <fullName evidence="10">General secretion pathway protein N</fullName>
    </alternativeName>
</protein>
<evidence type="ECO:0000256" key="7">
    <source>
        <dbReference type="ARBA" id="ARBA00022692"/>
    </source>
</evidence>
<dbReference type="RefSeq" id="WP_137735442.1">
    <property type="nucleotide sequence ID" value="NZ_BJCL01000019.1"/>
</dbReference>
<evidence type="ECO:0000256" key="3">
    <source>
        <dbReference type="ARBA" id="ARBA00021563"/>
    </source>
</evidence>
<organism evidence="11 12">
    <name type="scientific">Pseudaquabacterium pictum</name>
    <dbReference type="NCBI Taxonomy" id="2315236"/>
    <lineage>
        <taxon>Bacteria</taxon>
        <taxon>Pseudomonadati</taxon>
        <taxon>Pseudomonadota</taxon>
        <taxon>Betaproteobacteria</taxon>
        <taxon>Burkholderiales</taxon>
        <taxon>Sphaerotilaceae</taxon>
        <taxon>Pseudaquabacterium</taxon>
    </lineage>
</organism>
<keyword evidence="9" id="KW-0472">Membrane</keyword>
<dbReference type="OrthoDB" id="8558191at2"/>
<dbReference type="GO" id="GO:0015628">
    <property type="term" value="P:protein secretion by the type II secretion system"/>
    <property type="evidence" value="ECO:0007669"/>
    <property type="project" value="InterPro"/>
</dbReference>
<proteinExistence type="inferred from homology"/>
<keyword evidence="7" id="KW-0812">Transmembrane</keyword>
<evidence type="ECO:0000256" key="9">
    <source>
        <dbReference type="ARBA" id="ARBA00023136"/>
    </source>
</evidence>
<dbReference type="AlphaFoldDB" id="A0A480AVK3"/>